<comment type="caution">
    <text evidence="7">The sequence shown here is derived from an EMBL/GenBank/DDBJ whole genome shotgun (WGS) entry which is preliminary data.</text>
</comment>
<evidence type="ECO:0000259" key="6">
    <source>
        <dbReference type="PROSITE" id="PS51208"/>
    </source>
</evidence>
<gene>
    <name evidence="7" type="ORF">RBEAN4_0044</name>
</gene>
<keyword evidence="2" id="KW-1134">Transmembrane beta strand</keyword>
<dbReference type="GO" id="GO:0009279">
    <property type="term" value="C:cell outer membrane"/>
    <property type="evidence" value="ECO:0007669"/>
    <property type="project" value="UniProtKB-SubCell"/>
</dbReference>
<keyword evidence="8" id="KW-1185">Reference proteome</keyword>
<feature type="region of interest" description="Disordered" evidence="5">
    <location>
        <begin position="96"/>
        <end position="273"/>
    </location>
</feature>
<feature type="compositionally biased region" description="Basic and acidic residues" evidence="5">
    <location>
        <begin position="197"/>
        <end position="216"/>
    </location>
</feature>
<accession>A0A0F3Q975</accession>
<reference evidence="7 8" key="1">
    <citation type="submission" date="2015-02" db="EMBL/GenBank/DDBJ databases">
        <title>Genome Sequencing of Rickettsiales.</title>
        <authorList>
            <person name="Daugherty S.C."/>
            <person name="Su Q."/>
            <person name="Abolude K."/>
            <person name="Beier-Sexton M."/>
            <person name="Carlyon J.A."/>
            <person name="Carter R."/>
            <person name="Day N.P."/>
            <person name="Dumler S.J."/>
            <person name="Dyachenko V."/>
            <person name="Godinez A."/>
            <person name="Kurtti T.J."/>
            <person name="Lichay M."/>
            <person name="Mullins K.E."/>
            <person name="Ott S."/>
            <person name="Pappas-Brown V."/>
            <person name="Paris D.H."/>
            <person name="Patel P."/>
            <person name="Richards A.L."/>
            <person name="Sadzewicz L."/>
            <person name="Sears K."/>
            <person name="Seidman D."/>
            <person name="Sengamalay N."/>
            <person name="Stenos J."/>
            <person name="Tallon L.J."/>
            <person name="Vincent G."/>
            <person name="Fraser C.M."/>
            <person name="Munderloh U."/>
            <person name="Dunning-Hotopp J.C."/>
        </authorList>
    </citation>
    <scope>NUCLEOTIDE SEQUENCE [LARGE SCALE GENOMIC DNA]</scope>
    <source>
        <strain evidence="7 8">RML An4</strain>
    </source>
</reference>
<dbReference type="SMART" id="SM00869">
    <property type="entry name" value="Autotransporter"/>
    <property type="match status" value="1"/>
</dbReference>
<dbReference type="Pfam" id="PF03797">
    <property type="entry name" value="Autotransporter"/>
    <property type="match status" value="1"/>
</dbReference>
<evidence type="ECO:0000256" key="5">
    <source>
        <dbReference type="SAM" id="MobiDB-lite"/>
    </source>
</evidence>
<evidence type="ECO:0000313" key="7">
    <source>
        <dbReference type="EMBL" id="KJV89078.1"/>
    </source>
</evidence>
<comment type="subcellular location">
    <subcellularLocation>
        <location evidence="1">Cell outer membrane</location>
    </subcellularLocation>
</comment>
<dbReference type="NCBIfam" id="TIGR01414">
    <property type="entry name" value="autotrans_barl"/>
    <property type="match status" value="1"/>
</dbReference>
<keyword evidence="4" id="KW-0998">Cell outer membrane</keyword>
<evidence type="ECO:0000256" key="3">
    <source>
        <dbReference type="ARBA" id="ARBA00022692"/>
    </source>
</evidence>
<dbReference type="InterPro" id="IPR005546">
    <property type="entry name" value="Autotransporte_beta"/>
</dbReference>
<evidence type="ECO:0000256" key="1">
    <source>
        <dbReference type="ARBA" id="ARBA00004442"/>
    </source>
</evidence>
<evidence type="ECO:0000256" key="2">
    <source>
        <dbReference type="ARBA" id="ARBA00022452"/>
    </source>
</evidence>
<dbReference type="InterPro" id="IPR006315">
    <property type="entry name" value="OM_autotransptr_brl_dom"/>
</dbReference>
<dbReference type="AlphaFoldDB" id="A0A0F3Q975"/>
<dbReference type="Proteomes" id="UP000033661">
    <property type="component" value="Unassembled WGS sequence"/>
</dbReference>
<dbReference type="EMBL" id="LAOI01000001">
    <property type="protein sequence ID" value="KJV89078.1"/>
    <property type="molecule type" value="Genomic_DNA"/>
</dbReference>
<dbReference type="SUPFAM" id="SSF103515">
    <property type="entry name" value="Autotransporter"/>
    <property type="match status" value="1"/>
</dbReference>
<feature type="compositionally biased region" description="Basic and acidic residues" evidence="5">
    <location>
        <begin position="251"/>
        <end position="273"/>
    </location>
</feature>
<feature type="compositionally biased region" description="Polar residues" evidence="5">
    <location>
        <begin position="118"/>
        <end position="130"/>
    </location>
</feature>
<dbReference type="Gene3D" id="2.40.128.130">
    <property type="entry name" value="Autotransporter beta-domain"/>
    <property type="match status" value="1"/>
</dbReference>
<organism evidence="7 8">
    <name type="scientific">Rickettsia bellii str. RML An4</name>
    <dbReference type="NCBI Taxonomy" id="1359193"/>
    <lineage>
        <taxon>Bacteria</taxon>
        <taxon>Pseudomonadati</taxon>
        <taxon>Pseudomonadota</taxon>
        <taxon>Alphaproteobacteria</taxon>
        <taxon>Rickettsiales</taxon>
        <taxon>Rickettsiaceae</taxon>
        <taxon>Rickettsieae</taxon>
        <taxon>Rickettsia</taxon>
        <taxon>belli group</taxon>
    </lineage>
</organism>
<dbReference type="PATRIC" id="fig|1359193.3.peg.42"/>
<feature type="domain" description="Autotransporter" evidence="6">
    <location>
        <begin position="389"/>
        <end position="669"/>
    </location>
</feature>
<dbReference type="InterPro" id="IPR036709">
    <property type="entry name" value="Autotransporte_beta_dom_sf"/>
</dbReference>
<protein>
    <submittedName>
        <fullName evidence="7">Outer membrane autotransporter barrel domain protein</fullName>
    </submittedName>
</protein>
<keyword evidence="2" id="KW-0472">Membrane</keyword>
<keyword evidence="3" id="KW-0812">Transmembrane</keyword>
<proteinExistence type="predicted"/>
<dbReference type="PROSITE" id="PS51208">
    <property type="entry name" value="AUTOTRANSPORTER"/>
    <property type="match status" value="1"/>
</dbReference>
<name>A0A0F3Q975_RICBE</name>
<feature type="compositionally biased region" description="Basic and acidic residues" evidence="5">
    <location>
        <begin position="147"/>
        <end position="177"/>
    </location>
</feature>
<evidence type="ECO:0000313" key="8">
    <source>
        <dbReference type="Proteomes" id="UP000033661"/>
    </source>
</evidence>
<sequence>MSNSSDSDVEIKAQGYSATPLKKYASVHSISDLVGSKEDLSVEFEKLVEAESLNNESKTDRENIDPKFKTEFKEIMDGFDRVAADINSELETLTAAKGLNDQPNANIGTKTEDASDQLLLSTNEHSSLGVSNGREDKPSSSGLIDGGKSEHRLLGVSDGKEEEDRFLGLSDGREDKPSSSGSSDGGKSEYSLLGVSDGKEEEDRFLGLSDGREDKPSSSGSSDGGKSEHSLLGVSDGKEEEDRFLGLSDGSDDKHGLLALSDGRENKNDSLKLKDGDDKRSFLRLKSGEKDEDSFLKLIDSDDDYDSGIEEDLEYSKPLKKIDAITTIPLPQAVEEVKKSVAAIAPTTNQQIQTVQKVTKDSIFTRLDSIAVVKINEDNNAAIAAGDEESPVKRGLWMRTMYGVNNQGRVNNINGYRGINKGGTVGFDVEIDNNIIGIAYSNVHSVFKFKNNNNNDKEIIKSHIVSIYGQKELPKNFVLQGLVSASKNFIKNKTTYLFNNTKFKSNVKHRNHSYNAEALLNYNYLATNNIVITPNIGLRYGKSRDGVYNETGISIQEIALATKENNILSGIIGAKTKIPLKNNNLGLTLHSSIEHNFNEKTQRVNRTIQIQGNKFTQNHIIPKQAKTAYNLGGGIIGSVKNTIISLDYNYYLNKRYHSHQGSIKLKVNL</sequence>
<evidence type="ECO:0000256" key="4">
    <source>
        <dbReference type="ARBA" id="ARBA00023237"/>
    </source>
</evidence>